<keyword evidence="1" id="KW-0472">Membrane</keyword>
<keyword evidence="1" id="KW-0812">Transmembrane</keyword>
<accession>A0A2S5TH95</accession>
<dbReference type="PROSITE" id="PS51257">
    <property type="entry name" value="PROKAR_LIPOPROTEIN"/>
    <property type="match status" value="1"/>
</dbReference>
<protein>
    <recommendedName>
        <fullName evidence="4">DUF2798 domain-containing protein</fullName>
    </recommendedName>
</protein>
<dbReference type="AlphaFoldDB" id="A0A2S5TH95"/>
<comment type="caution">
    <text evidence="2">The sequence shown here is derived from an EMBL/GenBank/DDBJ whole genome shotgun (WGS) entry which is preliminary data.</text>
</comment>
<dbReference type="Proteomes" id="UP000238220">
    <property type="component" value="Unassembled WGS sequence"/>
</dbReference>
<evidence type="ECO:0000256" key="1">
    <source>
        <dbReference type="SAM" id="Phobius"/>
    </source>
</evidence>
<dbReference type="RefSeq" id="WP_104230223.1">
    <property type="nucleotide sequence ID" value="NZ_PSNW01000004.1"/>
</dbReference>
<evidence type="ECO:0008006" key="4">
    <source>
        <dbReference type="Google" id="ProtNLM"/>
    </source>
</evidence>
<gene>
    <name evidence="2" type="ORF">C3942_09925</name>
</gene>
<keyword evidence="3" id="KW-1185">Reference proteome</keyword>
<name>A0A2S5TH95_9GAMM</name>
<reference evidence="2 3" key="1">
    <citation type="submission" date="2018-02" db="EMBL/GenBank/DDBJ databases">
        <title>Genome sequencing of Solimonas sp. HR-BB.</title>
        <authorList>
            <person name="Lee Y."/>
            <person name="Jeon C.O."/>
        </authorList>
    </citation>
    <scope>NUCLEOTIDE SEQUENCE [LARGE SCALE GENOMIC DNA]</scope>
    <source>
        <strain evidence="2 3">HR-BB</strain>
    </source>
</reference>
<evidence type="ECO:0000313" key="2">
    <source>
        <dbReference type="EMBL" id="PPE74335.1"/>
    </source>
</evidence>
<sequence>MKPQRLQRLGALLWAAFLGGACSMGAILALPPSWLEHGAGLRELSLLFFVCWALALVPAIVTQMLVLPPGGGRP</sequence>
<keyword evidence="1" id="KW-1133">Transmembrane helix</keyword>
<feature type="transmembrane region" description="Helical" evidence="1">
    <location>
        <begin position="45"/>
        <end position="67"/>
    </location>
</feature>
<organism evidence="2 3">
    <name type="scientific">Solimonas fluminis</name>
    <dbReference type="NCBI Taxonomy" id="2086571"/>
    <lineage>
        <taxon>Bacteria</taxon>
        <taxon>Pseudomonadati</taxon>
        <taxon>Pseudomonadota</taxon>
        <taxon>Gammaproteobacteria</taxon>
        <taxon>Nevskiales</taxon>
        <taxon>Nevskiaceae</taxon>
        <taxon>Solimonas</taxon>
    </lineage>
</organism>
<evidence type="ECO:0000313" key="3">
    <source>
        <dbReference type="Proteomes" id="UP000238220"/>
    </source>
</evidence>
<proteinExistence type="predicted"/>
<dbReference type="EMBL" id="PSNW01000004">
    <property type="protein sequence ID" value="PPE74335.1"/>
    <property type="molecule type" value="Genomic_DNA"/>
</dbReference>